<dbReference type="GO" id="GO:0015087">
    <property type="term" value="F:cobalt ion transmembrane transporter activity"/>
    <property type="evidence" value="ECO:0007669"/>
    <property type="project" value="UniProtKB-ARBA"/>
</dbReference>
<dbReference type="PROSITE" id="PS00211">
    <property type="entry name" value="ABC_TRANSPORTER_1"/>
    <property type="match status" value="1"/>
</dbReference>
<keyword evidence="7" id="KW-1278">Translocase</keyword>
<gene>
    <name evidence="9" type="ORF">B7C51_09975</name>
</gene>
<accession>A0A1U9YMM4</accession>
<dbReference type="InterPro" id="IPR003439">
    <property type="entry name" value="ABC_transporter-like_ATP-bd"/>
</dbReference>
<dbReference type="InterPro" id="IPR027417">
    <property type="entry name" value="P-loop_NTPase"/>
</dbReference>
<dbReference type="GeneID" id="64220655"/>
<dbReference type="InterPro" id="IPR030947">
    <property type="entry name" value="EcfA_1"/>
</dbReference>
<dbReference type="NCBIfam" id="NF010167">
    <property type="entry name" value="PRK13648.1"/>
    <property type="match status" value="1"/>
</dbReference>
<dbReference type="Gene3D" id="3.40.50.300">
    <property type="entry name" value="P-loop containing nucleotide triphosphate hydrolases"/>
    <property type="match status" value="1"/>
</dbReference>
<reference evidence="9 10" key="1">
    <citation type="submission" date="2017-03" db="EMBL/GenBank/DDBJ databases">
        <title>Paenibacillus larvae genome sequencing.</title>
        <authorList>
            <person name="Dingman D.W."/>
        </authorList>
    </citation>
    <scope>NUCLEOTIDE SEQUENCE [LARGE SCALE GENOMIC DNA]</scope>
    <source>
        <strain evidence="9 10">SAG 10367</strain>
    </source>
</reference>
<dbReference type="EMBL" id="CP020557">
    <property type="protein sequence ID" value="ARF68088.1"/>
    <property type="molecule type" value="Genomic_DNA"/>
</dbReference>
<keyword evidence="8" id="KW-0472">Membrane</keyword>
<dbReference type="FunFam" id="3.40.50.300:FF:000224">
    <property type="entry name" value="Energy-coupling factor transporter ATP-binding protein EcfA"/>
    <property type="match status" value="1"/>
</dbReference>
<keyword evidence="6" id="KW-0067">ATP-binding</keyword>
<evidence type="ECO:0000256" key="8">
    <source>
        <dbReference type="ARBA" id="ARBA00023136"/>
    </source>
</evidence>
<dbReference type="InterPro" id="IPR015856">
    <property type="entry name" value="ABC_transpr_CbiO/EcfA_su"/>
</dbReference>
<evidence type="ECO:0000313" key="9">
    <source>
        <dbReference type="EMBL" id="ARF68088.1"/>
    </source>
</evidence>
<dbReference type="GO" id="GO:0016887">
    <property type="term" value="F:ATP hydrolysis activity"/>
    <property type="evidence" value="ECO:0007669"/>
    <property type="project" value="InterPro"/>
</dbReference>
<evidence type="ECO:0000256" key="2">
    <source>
        <dbReference type="ARBA" id="ARBA00005417"/>
    </source>
</evidence>
<dbReference type="RefSeq" id="WP_077996193.1">
    <property type="nucleotide sequence ID" value="NZ_CP019794.1"/>
</dbReference>
<dbReference type="PROSITE" id="PS50893">
    <property type="entry name" value="ABC_TRANSPORTER_2"/>
    <property type="match status" value="1"/>
</dbReference>
<dbReference type="AlphaFoldDB" id="A0A1U9YMM4"/>
<dbReference type="InterPro" id="IPR050095">
    <property type="entry name" value="ECF_ABC_transporter_ATP-bd"/>
</dbReference>
<dbReference type="PANTHER" id="PTHR43553">
    <property type="entry name" value="HEAVY METAL TRANSPORTER"/>
    <property type="match status" value="1"/>
</dbReference>
<name>A0A1U9YMM4_9BACL</name>
<evidence type="ECO:0000256" key="4">
    <source>
        <dbReference type="ARBA" id="ARBA00022475"/>
    </source>
</evidence>
<comment type="subcellular location">
    <subcellularLocation>
        <location evidence="1">Cell membrane</location>
        <topology evidence="1">Peripheral membrane protein</topology>
    </subcellularLocation>
</comment>
<dbReference type="Proteomes" id="UP000192727">
    <property type="component" value="Chromosome"/>
</dbReference>
<dbReference type="InterPro" id="IPR003593">
    <property type="entry name" value="AAA+_ATPase"/>
</dbReference>
<organism evidence="9 10">
    <name type="scientific">Paenibacillus larvae subsp. pulvifaciens</name>
    <dbReference type="NCBI Taxonomy" id="1477"/>
    <lineage>
        <taxon>Bacteria</taxon>
        <taxon>Bacillati</taxon>
        <taxon>Bacillota</taxon>
        <taxon>Bacilli</taxon>
        <taxon>Bacillales</taxon>
        <taxon>Paenibacillaceae</taxon>
        <taxon>Paenibacillus</taxon>
    </lineage>
</organism>
<dbReference type="SMART" id="SM00382">
    <property type="entry name" value="AAA"/>
    <property type="match status" value="1"/>
</dbReference>
<dbReference type="CDD" id="cd03225">
    <property type="entry name" value="ABC_cobalt_CbiO_domain1"/>
    <property type="match status" value="1"/>
</dbReference>
<proteinExistence type="inferred from homology"/>
<protein>
    <submittedName>
        <fullName evidence="9">Energy-coupling factor transporter ATPase</fullName>
    </submittedName>
</protein>
<sequence>MRDPLIELNRVSFAYREGEPLLQQINLTIPEGQWVSIAGANGSGKSTLVKLLNGLLAPSEGRVYIGAMEVMPDTLAEIRQKVGMIFQNPDNQFVGTTVEEDIVFGLENRCLDIEEMKQRLHQYAYKLQIADLLDKHPSQLSGGQKQRVAIAGVLAVEPDIVVFDESTSMLDERAKRNIISLMKQMRAERRYTMITITHDTDEIAASDRVVVLNGGNVAADRTPEELFQDEKLLALCRLKEPFHMQVCRRLRERGIQVGLHLGEKELLEELCRFNSKK</sequence>
<dbReference type="SUPFAM" id="SSF52540">
    <property type="entry name" value="P-loop containing nucleoside triphosphate hydrolases"/>
    <property type="match status" value="1"/>
</dbReference>
<dbReference type="NCBIfam" id="TIGR04520">
    <property type="entry name" value="ECF_ATPase_1"/>
    <property type="match status" value="1"/>
</dbReference>
<keyword evidence="4" id="KW-1003">Cell membrane</keyword>
<dbReference type="Pfam" id="PF00005">
    <property type="entry name" value="ABC_tran"/>
    <property type="match status" value="1"/>
</dbReference>
<keyword evidence="5" id="KW-0547">Nucleotide-binding</keyword>
<evidence type="ECO:0000313" key="10">
    <source>
        <dbReference type="Proteomes" id="UP000192727"/>
    </source>
</evidence>
<dbReference type="PANTHER" id="PTHR43553:SF24">
    <property type="entry name" value="ENERGY-COUPLING FACTOR TRANSPORTER ATP-BINDING PROTEIN ECFA1"/>
    <property type="match status" value="1"/>
</dbReference>
<dbReference type="InterPro" id="IPR017871">
    <property type="entry name" value="ABC_transporter-like_CS"/>
</dbReference>
<dbReference type="GO" id="GO:0042626">
    <property type="term" value="F:ATPase-coupled transmembrane transporter activity"/>
    <property type="evidence" value="ECO:0007669"/>
    <property type="project" value="TreeGrafter"/>
</dbReference>
<evidence type="ECO:0000256" key="7">
    <source>
        <dbReference type="ARBA" id="ARBA00022967"/>
    </source>
</evidence>
<keyword evidence="3" id="KW-0813">Transport</keyword>
<evidence type="ECO:0000256" key="6">
    <source>
        <dbReference type="ARBA" id="ARBA00022840"/>
    </source>
</evidence>
<evidence type="ECO:0000256" key="1">
    <source>
        <dbReference type="ARBA" id="ARBA00004202"/>
    </source>
</evidence>
<evidence type="ECO:0000256" key="5">
    <source>
        <dbReference type="ARBA" id="ARBA00022741"/>
    </source>
</evidence>
<evidence type="ECO:0000256" key="3">
    <source>
        <dbReference type="ARBA" id="ARBA00022448"/>
    </source>
</evidence>
<dbReference type="GO" id="GO:0043190">
    <property type="term" value="C:ATP-binding cassette (ABC) transporter complex"/>
    <property type="evidence" value="ECO:0007669"/>
    <property type="project" value="TreeGrafter"/>
</dbReference>
<dbReference type="GO" id="GO:0005524">
    <property type="term" value="F:ATP binding"/>
    <property type="evidence" value="ECO:0007669"/>
    <property type="project" value="UniProtKB-KW"/>
</dbReference>
<comment type="similarity">
    <text evidence="2">Belongs to the ABC transporter superfamily.</text>
</comment>